<evidence type="ECO:0000259" key="8">
    <source>
        <dbReference type="Pfam" id="PF00483"/>
    </source>
</evidence>
<organism evidence="10 11">
    <name type="scientific">Tepidanaerobacter acetatoxydans (strain DSM 21804 / JCM 16047 / Re1)</name>
    <dbReference type="NCBI Taxonomy" id="1209989"/>
    <lineage>
        <taxon>Bacteria</taxon>
        <taxon>Bacillati</taxon>
        <taxon>Bacillota</taxon>
        <taxon>Clostridia</taxon>
        <taxon>Thermosediminibacterales</taxon>
        <taxon>Tepidanaerobacteraceae</taxon>
        <taxon>Tepidanaerobacter</taxon>
    </lineage>
</organism>
<keyword evidence="11" id="KW-1185">Reference proteome</keyword>
<feature type="domain" description="MannoseP isomerase/GMP-like beta-helix" evidence="9">
    <location>
        <begin position="295"/>
        <end position="349"/>
    </location>
</feature>
<keyword evidence="6" id="KW-0342">GTP-binding</keyword>
<evidence type="ECO:0000256" key="1">
    <source>
        <dbReference type="ARBA" id="ARBA00006115"/>
    </source>
</evidence>
<dbReference type="SUPFAM" id="SSF53448">
    <property type="entry name" value="Nucleotide-diphospho-sugar transferases"/>
    <property type="match status" value="1"/>
</dbReference>
<evidence type="ECO:0000256" key="3">
    <source>
        <dbReference type="ARBA" id="ARBA00022679"/>
    </source>
</evidence>
<dbReference type="GO" id="GO:0009298">
    <property type="term" value="P:GDP-mannose biosynthetic process"/>
    <property type="evidence" value="ECO:0007669"/>
    <property type="project" value="TreeGrafter"/>
</dbReference>
<keyword evidence="3 10" id="KW-0808">Transferase</keyword>
<dbReference type="Pfam" id="PF00483">
    <property type="entry name" value="NTP_transferase"/>
    <property type="match status" value="1"/>
</dbReference>
<dbReference type="EMBL" id="HF563609">
    <property type="protein sequence ID" value="CCP25330.1"/>
    <property type="molecule type" value="Genomic_DNA"/>
</dbReference>
<dbReference type="CDD" id="cd02509">
    <property type="entry name" value="GDP-M1P_Guanylyltransferase"/>
    <property type="match status" value="1"/>
</dbReference>
<evidence type="ECO:0000259" key="9">
    <source>
        <dbReference type="Pfam" id="PF22640"/>
    </source>
</evidence>
<keyword evidence="4 10" id="KW-0548">Nucleotidyltransferase</keyword>
<comment type="similarity">
    <text evidence="1">Belongs to the mannose-6-phosphate isomerase type 2 family.</text>
</comment>
<protein>
    <recommendedName>
        <fullName evidence="2">mannose-1-phosphate guanylyltransferase</fullName>
        <ecNumber evidence="2">2.7.7.13</ecNumber>
    </recommendedName>
</protein>
<dbReference type="PANTHER" id="PTHR46390:SF1">
    <property type="entry name" value="MANNOSE-1-PHOSPHATE GUANYLYLTRANSFERASE"/>
    <property type="match status" value="1"/>
</dbReference>
<feature type="domain" description="Nucleotidyl transferase" evidence="8">
    <location>
        <begin position="3"/>
        <end position="287"/>
    </location>
</feature>
<dbReference type="OrthoDB" id="9806359at2"/>
<dbReference type="InterPro" id="IPR029044">
    <property type="entry name" value="Nucleotide-diphossugar_trans"/>
</dbReference>
<dbReference type="eggNOG" id="COG0836">
    <property type="taxonomic scope" value="Bacteria"/>
</dbReference>
<dbReference type="InterPro" id="IPR005835">
    <property type="entry name" value="NTP_transferase_dom"/>
</dbReference>
<dbReference type="KEGG" id="tep:TepRe1_0587"/>
<dbReference type="GO" id="GO:0005525">
    <property type="term" value="F:GTP binding"/>
    <property type="evidence" value="ECO:0007669"/>
    <property type="project" value="UniProtKB-KW"/>
</dbReference>
<evidence type="ECO:0000313" key="10">
    <source>
        <dbReference type="EMBL" id="CCP25330.1"/>
    </source>
</evidence>
<evidence type="ECO:0000256" key="4">
    <source>
        <dbReference type="ARBA" id="ARBA00022695"/>
    </source>
</evidence>
<dbReference type="InterPro" id="IPR051161">
    <property type="entry name" value="Mannose-6P_isomerase_type2"/>
</dbReference>
<dbReference type="HOGENOM" id="CLU_035527_0_1_9"/>
<comment type="catalytic activity">
    <reaction evidence="7">
        <text>alpha-D-mannose 1-phosphate + GTP + H(+) = GDP-alpha-D-mannose + diphosphate</text>
        <dbReference type="Rhea" id="RHEA:15229"/>
        <dbReference type="ChEBI" id="CHEBI:15378"/>
        <dbReference type="ChEBI" id="CHEBI:33019"/>
        <dbReference type="ChEBI" id="CHEBI:37565"/>
        <dbReference type="ChEBI" id="CHEBI:57527"/>
        <dbReference type="ChEBI" id="CHEBI:58409"/>
        <dbReference type="EC" id="2.7.7.13"/>
    </reaction>
</comment>
<sequence length="358" mass="39996">MYGVIMAGGGGTRFWPLSRANTPKQFLNITGEDTMINDTIKRIKSIVPTDKIIIVTNKIQKKMLSKVIQEDIPEANVLAEPVGRNTAACIGYAAMVIKKRCGDAVMGVFPSDHYIKDADEFQRVLNAAYSIAENTEKLVTIGINPTFPSTGYGYIKYDRERSIPAEGKIAYEVVDFVEKPNLAKAKEYLKNGNYLWNSGMFAWKASVILENFERFLPKLYRGLLELEPFIDTPKEKTVVEEIYPALQSISIDYGVMERSDKVVVIPGDFGWSDVGSWDSLGEVFPLDENGNITRGDFIAIDTRNSIIYSNSRLVAAVGLENMIVVETNDALLVCPKEKAQDVKKVVEQLKEMGRNELL</sequence>
<reference evidence="11" key="1">
    <citation type="journal article" date="2013" name="Genome Announc.">
        <title>First genome sequence of a syntrophic acetate-oxidizing bacterium, Tepidanaerobacter acetatoxydans strain Re1.</title>
        <authorList>
            <person name="Manzoor S."/>
            <person name="Bongcam-Rudloff E."/>
            <person name="Schnurer A."/>
            <person name="Muller B."/>
        </authorList>
    </citation>
    <scope>NUCLEOTIDE SEQUENCE [LARGE SCALE GENOMIC DNA]</scope>
    <source>
        <strain evidence="11">Re1</strain>
    </source>
</reference>
<keyword evidence="5" id="KW-0547">Nucleotide-binding</keyword>
<evidence type="ECO:0000313" key="11">
    <source>
        <dbReference type="Proteomes" id="UP000010802"/>
    </source>
</evidence>
<accession>L0RWK2</accession>
<dbReference type="STRING" id="1209989.TepRe1_0587"/>
<proteinExistence type="inferred from homology"/>
<name>F4LVS8_TEPAE</name>
<evidence type="ECO:0000256" key="5">
    <source>
        <dbReference type="ARBA" id="ARBA00022741"/>
    </source>
</evidence>
<dbReference type="SUPFAM" id="SSF159283">
    <property type="entry name" value="Guanosine diphospho-D-mannose pyrophosphorylase/mannose-6-phosphate isomerase linker domain"/>
    <property type="match status" value="1"/>
</dbReference>
<accession>F4LVS8</accession>
<dbReference type="Pfam" id="PF22640">
    <property type="entry name" value="ManC_GMP_beta-helix"/>
    <property type="match status" value="1"/>
</dbReference>
<dbReference type="PANTHER" id="PTHR46390">
    <property type="entry name" value="MANNOSE-1-PHOSPHATE GUANYLYLTRANSFERASE"/>
    <property type="match status" value="1"/>
</dbReference>
<evidence type="ECO:0000256" key="2">
    <source>
        <dbReference type="ARBA" id="ARBA00012387"/>
    </source>
</evidence>
<dbReference type="InterPro" id="IPR049577">
    <property type="entry name" value="GMPP_N"/>
</dbReference>
<evidence type="ECO:0000256" key="6">
    <source>
        <dbReference type="ARBA" id="ARBA00023134"/>
    </source>
</evidence>
<dbReference type="KEGG" id="tae:TepiRe1_0641"/>
<dbReference type="InterPro" id="IPR054566">
    <property type="entry name" value="ManC/GMP-like_b-helix"/>
</dbReference>
<dbReference type="EC" id="2.7.7.13" evidence="2"/>
<dbReference type="Proteomes" id="UP000010802">
    <property type="component" value="Chromosome"/>
</dbReference>
<evidence type="ECO:0000256" key="7">
    <source>
        <dbReference type="ARBA" id="ARBA00047343"/>
    </source>
</evidence>
<dbReference type="GO" id="GO:0004475">
    <property type="term" value="F:mannose-1-phosphate guanylyltransferase (GTP) activity"/>
    <property type="evidence" value="ECO:0007669"/>
    <property type="project" value="UniProtKB-EC"/>
</dbReference>
<dbReference type="FunFam" id="3.90.550.10:FF:000046">
    <property type="entry name" value="Mannose-1-phosphate guanylyltransferase (GDP)"/>
    <property type="match status" value="1"/>
</dbReference>
<dbReference type="AlphaFoldDB" id="F4LVS8"/>
<gene>
    <name evidence="10" type="ordered locus">TEPIRE1_0641</name>
</gene>
<dbReference type="PATRIC" id="fig|1209989.3.peg.690"/>
<dbReference type="RefSeq" id="WP_013777698.1">
    <property type="nucleotide sequence ID" value="NC_015519.1"/>
</dbReference>
<dbReference type="Gene3D" id="3.90.550.10">
    <property type="entry name" value="Spore Coat Polysaccharide Biosynthesis Protein SpsA, Chain A"/>
    <property type="match status" value="1"/>
</dbReference>